<dbReference type="RefSeq" id="WP_180280103.1">
    <property type="nucleotide sequence ID" value="NZ_JABFDB010000001.1"/>
</dbReference>
<proteinExistence type="predicted"/>
<dbReference type="CDD" id="cd00338">
    <property type="entry name" value="Ser_Recombinase"/>
    <property type="match status" value="1"/>
</dbReference>
<evidence type="ECO:0000256" key="1">
    <source>
        <dbReference type="ARBA" id="ARBA00022908"/>
    </source>
</evidence>
<keyword evidence="2" id="KW-0238">DNA-binding</keyword>
<dbReference type="PROSITE" id="PS51736">
    <property type="entry name" value="RECOMBINASES_3"/>
    <property type="match status" value="1"/>
</dbReference>
<keyword evidence="1" id="KW-0229">DNA integration</keyword>
<protein>
    <submittedName>
        <fullName evidence="6">Recombinase family protein</fullName>
    </submittedName>
</protein>
<evidence type="ECO:0000256" key="2">
    <source>
        <dbReference type="ARBA" id="ARBA00023125"/>
    </source>
</evidence>
<evidence type="ECO:0000313" key="7">
    <source>
        <dbReference type="Proteomes" id="UP000584642"/>
    </source>
</evidence>
<dbReference type="SUPFAM" id="SSF53041">
    <property type="entry name" value="Resolvase-like"/>
    <property type="match status" value="1"/>
</dbReference>
<organism evidence="6 7">
    <name type="scientific">Azospirillum oleiclasticum</name>
    <dbReference type="NCBI Taxonomy" id="2735135"/>
    <lineage>
        <taxon>Bacteria</taxon>
        <taxon>Pseudomonadati</taxon>
        <taxon>Pseudomonadota</taxon>
        <taxon>Alphaproteobacteria</taxon>
        <taxon>Rhodospirillales</taxon>
        <taxon>Azospirillaceae</taxon>
        <taxon>Azospirillum</taxon>
    </lineage>
</organism>
<dbReference type="InterPro" id="IPR006118">
    <property type="entry name" value="Recombinase_CS"/>
</dbReference>
<dbReference type="Pfam" id="PF00239">
    <property type="entry name" value="Resolvase"/>
    <property type="match status" value="1"/>
</dbReference>
<dbReference type="InterPro" id="IPR036162">
    <property type="entry name" value="Resolvase-like_N_sf"/>
</dbReference>
<dbReference type="PROSITE" id="PS00397">
    <property type="entry name" value="RECOMBINASES_1"/>
    <property type="match status" value="1"/>
</dbReference>
<feature type="active site" description="O-(5'-phospho-DNA)-serine intermediate" evidence="4">
    <location>
        <position position="13"/>
    </location>
</feature>
<evidence type="ECO:0000256" key="4">
    <source>
        <dbReference type="PROSITE-ProRule" id="PRU10137"/>
    </source>
</evidence>
<keyword evidence="3" id="KW-0233">DNA recombination</keyword>
<dbReference type="PANTHER" id="PTHR30461">
    <property type="entry name" value="DNA-INVERTASE FROM LAMBDOID PROPHAGE"/>
    <property type="match status" value="1"/>
</dbReference>
<dbReference type="Pfam" id="PF07508">
    <property type="entry name" value="Recombinase"/>
    <property type="match status" value="1"/>
</dbReference>
<sequence length="224" mass="23563">MATGKFVSYLRVSTDQQGRSGLGLEAQRAAVAGYLNGGEWQLVAEHIEVESGRRADRPELVRALAACKRHRATLVVAKLDRLSRSVAFLSALMESGVEFVAVDNPHANKLMVHMLAAFAEHERDQIGARTKAALAAAKARGVVLGNPRLGEARSAAVGALKADANRMAANVLPIVREIQAAGATSLRDIATALNARGVKAARGGAWNASSVRNVLRRGAGSGVK</sequence>
<reference evidence="6 7" key="1">
    <citation type="submission" date="2020-05" db="EMBL/GenBank/DDBJ databases">
        <title>Azospirillum oleiclasticum sp. nov, a nitrogen-fixing and heavy crude oil-emulsifying bacterium isolated from the crude oil of Yumen Oilfield.</title>
        <authorList>
            <person name="Wu D."/>
            <person name="Cai M."/>
            <person name="Zhang X."/>
        </authorList>
    </citation>
    <scope>NUCLEOTIDE SEQUENCE [LARGE SCALE GENOMIC DNA]</scope>
    <source>
        <strain evidence="6 7">ROY-1-1-2</strain>
    </source>
</reference>
<dbReference type="Proteomes" id="UP000584642">
    <property type="component" value="Unassembled WGS sequence"/>
</dbReference>
<evidence type="ECO:0000259" key="5">
    <source>
        <dbReference type="PROSITE" id="PS51736"/>
    </source>
</evidence>
<accession>A0ABX2T4Z7</accession>
<dbReference type="InterPro" id="IPR050639">
    <property type="entry name" value="SSR_resolvase"/>
</dbReference>
<name>A0ABX2T4Z7_9PROT</name>
<keyword evidence="7" id="KW-1185">Reference proteome</keyword>
<comment type="caution">
    <text evidence="6">The sequence shown here is derived from an EMBL/GenBank/DDBJ whole genome shotgun (WGS) entry which is preliminary data.</text>
</comment>
<dbReference type="InterPro" id="IPR006119">
    <property type="entry name" value="Resolv_N"/>
</dbReference>
<evidence type="ECO:0000313" key="6">
    <source>
        <dbReference type="EMBL" id="NYZ18351.1"/>
    </source>
</evidence>
<evidence type="ECO:0000256" key="3">
    <source>
        <dbReference type="ARBA" id="ARBA00023172"/>
    </source>
</evidence>
<feature type="domain" description="Resolvase/invertase-type recombinase catalytic" evidence="5">
    <location>
        <begin position="5"/>
        <end position="141"/>
    </location>
</feature>
<dbReference type="PANTHER" id="PTHR30461:SF2">
    <property type="entry name" value="SERINE RECOMBINASE PINE-RELATED"/>
    <property type="match status" value="1"/>
</dbReference>
<gene>
    <name evidence="6" type="ORF">HND93_01400</name>
</gene>
<dbReference type="InterPro" id="IPR011109">
    <property type="entry name" value="DNA_bind_recombinase_dom"/>
</dbReference>
<dbReference type="Gene3D" id="3.40.50.1390">
    <property type="entry name" value="Resolvase, N-terminal catalytic domain"/>
    <property type="match status" value="1"/>
</dbReference>
<dbReference type="EMBL" id="JABFDB010000001">
    <property type="protein sequence ID" value="NYZ18351.1"/>
    <property type="molecule type" value="Genomic_DNA"/>
</dbReference>
<dbReference type="SMART" id="SM00857">
    <property type="entry name" value="Resolvase"/>
    <property type="match status" value="1"/>
</dbReference>